<gene>
    <name evidence="1" type="ORF">S12H4_23193</name>
</gene>
<protein>
    <submittedName>
        <fullName evidence="1">Uncharacterized protein</fullName>
    </submittedName>
</protein>
<accession>X1RN74</accession>
<dbReference type="AlphaFoldDB" id="X1RN74"/>
<sequence length="101" mass="11219">MSVEIEVLNDKYLCLLSGNDCETLRERLPHTDAIFVLGCPAAAEGIKKISGVSSYILTGMRTVALFFYSYKYDPKSGDKYITEGQFAKITKTGRDEGRIQA</sequence>
<name>X1RN74_9ZZZZ</name>
<feature type="non-terminal residue" evidence="1">
    <location>
        <position position="101"/>
    </location>
</feature>
<evidence type="ECO:0000313" key="1">
    <source>
        <dbReference type="EMBL" id="GAI82207.1"/>
    </source>
</evidence>
<organism evidence="1">
    <name type="scientific">marine sediment metagenome</name>
    <dbReference type="NCBI Taxonomy" id="412755"/>
    <lineage>
        <taxon>unclassified sequences</taxon>
        <taxon>metagenomes</taxon>
        <taxon>ecological metagenomes</taxon>
    </lineage>
</organism>
<comment type="caution">
    <text evidence="1">The sequence shown here is derived from an EMBL/GenBank/DDBJ whole genome shotgun (WGS) entry which is preliminary data.</text>
</comment>
<reference evidence="1" key="1">
    <citation type="journal article" date="2014" name="Front. Microbiol.">
        <title>High frequency of phylogenetically diverse reductive dehalogenase-homologous genes in deep subseafloor sedimentary metagenomes.</title>
        <authorList>
            <person name="Kawai M."/>
            <person name="Futagami T."/>
            <person name="Toyoda A."/>
            <person name="Takaki Y."/>
            <person name="Nishi S."/>
            <person name="Hori S."/>
            <person name="Arai W."/>
            <person name="Tsubouchi T."/>
            <person name="Morono Y."/>
            <person name="Uchiyama I."/>
            <person name="Ito T."/>
            <person name="Fujiyama A."/>
            <person name="Inagaki F."/>
            <person name="Takami H."/>
        </authorList>
    </citation>
    <scope>NUCLEOTIDE SEQUENCE</scope>
    <source>
        <strain evidence="1">Expedition CK06-06</strain>
    </source>
</reference>
<dbReference type="EMBL" id="BARW01012257">
    <property type="protein sequence ID" value="GAI82207.1"/>
    <property type="molecule type" value="Genomic_DNA"/>
</dbReference>
<proteinExistence type="predicted"/>